<dbReference type="EMBL" id="WJBH02000003">
    <property type="protein sequence ID" value="KAI9562225.1"/>
    <property type="molecule type" value="Genomic_DNA"/>
</dbReference>
<evidence type="ECO:0000256" key="2">
    <source>
        <dbReference type="SAM" id="MobiDB-lite"/>
    </source>
</evidence>
<feature type="compositionally biased region" description="Basic and acidic residues" evidence="2">
    <location>
        <begin position="30"/>
        <end position="39"/>
    </location>
</feature>
<feature type="compositionally biased region" description="Basic and acidic residues" evidence="2">
    <location>
        <begin position="1338"/>
        <end position="1347"/>
    </location>
</feature>
<feature type="compositionally biased region" description="Basic and acidic residues" evidence="2">
    <location>
        <begin position="1132"/>
        <end position="1144"/>
    </location>
</feature>
<feature type="region of interest" description="Disordered" evidence="2">
    <location>
        <begin position="860"/>
        <end position="884"/>
    </location>
</feature>
<proteinExistence type="predicted"/>
<feature type="compositionally biased region" description="Pro residues" evidence="2">
    <location>
        <begin position="1289"/>
        <end position="1302"/>
    </location>
</feature>
<keyword evidence="4" id="KW-1185">Reference proteome</keyword>
<feature type="compositionally biased region" description="Polar residues" evidence="2">
    <location>
        <begin position="770"/>
        <end position="782"/>
    </location>
</feature>
<feature type="compositionally biased region" description="Basic and acidic residues" evidence="2">
    <location>
        <begin position="1199"/>
        <end position="1212"/>
    </location>
</feature>
<sequence>MDSADGSDQRGIEDERGILFPVNVFEDHISVNESDKEETTNNVSDEVAENRSRSLEEIETGTSVASGAGNSEVPIEAERENSPRIHEHTPDQEVQFKENLDLDDVTETETSNEALVAYGVIYAQTGAENEENFGMNIKVAETTDNDTVKGSNPTTPLVVRKENEENHEIVNTEESEMLVPIPESESTADLRIFKSDAKNEIPEYNIELNVMADKEDKKGGGEISRENIPPSETENIVSVAVMDDFDIERISLSVTEEGVNEEIERKEEKVLEMNIQIEEAKINQRDAEGERELITLSDQENSPEIDDLLETPIQLEEFCSVQQGGACRTSDLLDTSETESIKKADSISSHIATVGEALAPTDEEDDTAANLEERLPTTNPADLSLPFVPNEFEEAIEFIDSETHELQKGPLIGDEQPTETLTGFVGDASLASSSKTRISDEDSLAHEEEEAIPGVPCQPSQHLKTSTAHLGDCSNDNIFGSSSDAAKSSGRTRIKKPEWMRRSFARSGSVRRLFGRMRSKRFDHDQLPVTPTAEEEPPRRPFRQMIVDFLLLLFESSGNEERWRAVFDQIFGEIKNNHPADEWTLRVVDHLTSPTNGVEGFNPETEPLMEVQELINLEVGVTLEQTQTQDIPSEPNEVNHELSSAHQDNGEKDILYGQIESAATVALLSATHLVDVDNAEKCLDISQQEKAADPLDMERDQPVEQDICLLLGQEDKHFDTTEIQENQVHALDAVQLHSPAPGDAAKQGSQGESNESLDEAAEKQEKVETGSANGLEAQNSEVRVTPERENEPSTVPIHNTQENIEATALNETMQQDPIQIQEIPPDQQQEIDDALAVFDGIGTESAIEARVTEARIIDTQAEPEVKNAQDDESADKQVDSENENKPVTAIENGCENTETLDSNEAVEHEPVQIQEILPVQREKVAESEAFDIQTETKDGVLAINTKVEETIQEKAAETENIVQANVLNGVEIETSIAEPVTETNVVNVHNEAIEGLLENGVVETINKKEESVLEMGQQNEANLLKKAEEPIETHFDSNELQQVIQANGEPLAETTTDLVNDASLVFNDEKLVAEENPPRQIEELEVVPVQVPPPRPPQRLGASSPQLAVASNDNSQLNGSSSEVKKSPGKSQENEGSRKPEWMRRPLVRKGSVGRLFGRMKVTMQSKRFHPDRLPVVPPPQPEPPKRPPRRKTLANLDLSREPEATSKDDSVFHSPPPATPKSAPVSEFENKSATLRSTTLDRKKKNSIGRFLGRVLSTKHLNATEGTAAEESPLIQQEPQNPVAQDPVPEPLPTTPPPATTPAPSEKSKKGAVTTVNEAVNDMGTFIRRILRPKTPTTDEAKEKPSPQRPPPPSRHQTPTPNEQERSPITKVGLQFDCQTSIKFHDEWYHVMNGKSARAIAKCEIVVNQDGNGISQGEVIVRLYEQPSQHCISNVLETSDEWDAEGIAKVLNDLRDVVYSKFYPESA</sequence>
<accession>A0AAD5LGB7</accession>
<protein>
    <submittedName>
        <fullName evidence="3">Uncharacterized protein</fullName>
    </submittedName>
</protein>
<evidence type="ECO:0000313" key="4">
    <source>
        <dbReference type="Proteomes" id="UP000820818"/>
    </source>
</evidence>
<evidence type="ECO:0000313" key="3">
    <source>
        <dbReference type="EMBL" id="KAI9562225.1"/>
    </source>
</evidence>
<comment type="caution">
    <text evidence="3">The sequence shown here is derived from an EMBL/GenBank/DDBJ whole genome shotgun (WGS) entry which is preliminary data.</text>
</comment>
<organism evidence="3 4">
    <name type="scientific">Daphnia sinensis</name>
    <dbReference type="NCBI Taxonomy" id="1820382"/>
    <lineage>
        <taxon>Eukaryota</taxon>
        <taxon>Metazoa</taxon>
        <taxon>Ecdysozoa</taxon>
        <taxon>Arthropoda</taxon>
        <taxon>Crustacea</taxon>
        <taxon>Branchiopoda</taxon>
        <taxon>Diplostraca</taxon>
        <taxon>Cladocera</taxon>
        <taxon>Anomopoda</taxon>
        <taxon>Daphniidae</taxon>
        <taxon>Daphnia</taxon>
        <taxon>Daphnia similis group</taxon>
    </lineage>
</organism>
<feature type="region of interest" description="Disordered" evidence="2">
    <location>
        <begin position="30"/>
        <end position="73"/>
    </location>
</feature>
<feature type="region of interest" description="Disordered" evidence="2">
    <location>
        <begin position="1088"/>
        <end position="1372"/>
    </location>
</feature>
<feature type="compositionally biased region" description="Polar residues" evidence="2">
    <location>
        <begin position="60"/>
        <end position="69"/>
    </location>
</feature>
<feature type="compositionally biased region" description="Basic and acidic residues" evidence="2">
    <location>
        <begin position="863"/>
        <end position="884"/>
    </location>
</feature>
<name>A0AAD5LGB7_9CRUS</name>
<feature type="compositionally biased region" description="Polar residues" evidence="2">
    <location>
        <begin position="1275"/>
        <end position="1284"/>
    </location>
</feature>
<feature type="compositionally biased region" description="Polar residues" evidence="2">
    <location>
        <begin position="1101"/>
        <end position="1122"/>
    </location>
</feature>
<feature type="coiled-coil region" evidence="1">
    <location>
        <begin position="256"/>
        <end position="290"/>
    </location>
</feature>
<reference evidence="3 4" key="1">
    <citation type="submission" date="2022-05" db="EMBL/GenBank/DDBJ databases">
        <title>A multi-omics perspective on studying reproductive biology in Daphnia sinensis.</title>
        <authorList>
            <person name="Jia J."/>
        </authorList>
    </citation>
    <scope>NUCLEOTIDE SEQUENCE [LARGE SCALE GENOMIC DNA]</scope>
    <source>
        <strain evidence="3 4">WSL</strain>
    </source>
</reference>
<evidence type="ECO:0000256" key="1">
    <source>
        <dbReference type="SAM" id="Coils"/>
    </source>
</evidence>
<feature type="region of interest" description="Disordered" evidence="2">
    <location>
        <begin position="738"/>
        <end position="800"/>
    </location>
</feature>
<dbReference type="Proteomes" id="UP000820818">
    <property type="component" value="Linkage Group LG3"/>
</dbReference>
<keyword evidence="1" id="KW-0175">Coiled coil</keyword>
<gene>
    <name evidence="3" type="ORF">GHT06_013190</name>
</gene>